<dbReference type="CDD" id="cd00713">
    <property type="entry name" value="GltS"/>
    <property type="match status" value="1"/>
</dbReference>
<dbReference type="CDD" id="cd02808">
    <property type="entry name" value="GltS_FMN"/>
    <property type="match status" value="1"/>
</dbReference>
<dbReference type="SUPFAM" id="SSF51971">
    <property type="entry name" value="Nucleotide-binding domain"/>
    <property type="match status" value="1"/>
</dbReference>
<accession>A0A9P1CLD2</accession>
<evidence type="ECO:0000256" key="19">
    <source>
        <dbReference type="ARBA" id="ARBA00024383"/>
    </source>
</evidence>
<evidence type="ECO:0000256" key="14">
    <source>
        <dbReference type="ARBA" id="ARBA00023002"/>
    </source>
</evidence>
<dbReference type="PROSITE" id="PS51278">
    <property type="entry name" value="GATASE_TYPE_2"/>
    <property type="match status" value="1"/>
</dbReference>
<keyword evidence="16" id="KW-0411">Iron-sulfur</keyword>
<dbReference type="Pfam" id="PF14691">
    <property type="entry name" value="Fer4_20"/>
    <property type="match status" value="1"/>
</dbReference>
<dbReference type="InterPro" id="IPR036485">
    <property type="entry name" value="Glu_synth_asu_C_sf"/>
</dbReference>
<organism evidence="23">
    <name type="scientific">Cladocopium goreaui</name>
    <dbReference type="NCBI Taxonomy" id="2562237"/>
    <lineage>
        <taxon>Eukaryota</taxon>
        <taxon>Sar</taxon>
        <taxon>Alveolata</taxon>
        <taxon>Dinophyceae</taxon>
        <taxon>Suessiales</taxon>
        <taxon>Symbiodiniaceae</taxon>
        <taxon>Cladocopium</taxon>
    </lineage>
</organism>
<keyword evidence="10" id="KW-0288">FMN</keyword>
<dbReference type="NCBIfam" id="TIGR01317">
    <property type="entry name" value="GOGAT_sm_gam"/>
    <property type="match status" value="1"/>
</dbReference>
<dbReference type="InterPro" id="IPR017932">
    <property type="entry name" value="GATase_2_dom"/>
</dbReference>
<dbReference type="EMBL" id="CAMXCT030001953">
    <property type="protein sequence ID" value="CAL4781754.1"/>
    <property type="molecule type" value="Genomic_DNA"/>
</dbReference>
<comment type="similarity">
    <text evidence="7">Belongs to the glutamate synthase family.</text>
</comment>
<evidence type="ECO:0000313" key="24">
    <source>
        <dbReference type="EMBL" id="CAL4781754.1"/>
    </source>
</evidence>
<dbReference type="EMBL" id="CAMXCT020001953">
    <property type="protein sequence ID" value="CAL1147817.1"/>
    <property type="molecule type" value="Genomic_DNA"/>
</dbReference>
<evidence type="ECO:0000256" key="16">
    <source>
        <dbReference type="ARBA" id="ARBA00023014"/>
    </source>
</evidence>
<reference evidence="24 25" key="2">
    <citation type="submission" date="2024-05" db="EMBL/GenBank/DDBJ databases">
        <authorList>
            <person name="Chen Y."/>
            <person name="Shah S."/>
            <person name="Dougan E. K."/>
            <person name="Thang M."/>
            <person name="Chan C."/>
        </authorList>
    </citation>
    <scope>NUCLEOTIDE SEQUENCE [LARGE SCALE GENOMIC DNA]</scope>
</reference>
<keyword evidence="18" id="KW-0003">3Fe-4S</keyword>
<dbReference type="GO" id="GO:0051538">
    <property type="term" value="F:3 iron, 4 sulfur cluster binding"/>
    <property type="evidence" value="ECO:0007669"/>
    <property type="project" value="UniProtKB-KW"/>
</dbReference>
<dbReference type="Gene3D" id="3.60.20.10">
    <property type="entry name" value="Glutamine Phosphoribosylpyrophosphate, subunit 1, domain 1"/>
    <property type="match status" value="1"/>
</dbReference>
<dbReference type="Pfam" id="PF03133">
    <property type="entry name" value="TTL"/>
    <property type="match status" value="1"/>
</dbReference>
<feature type="compositionally biased region" description="Basic and acidic residues" evidence="21">
    <location>
        <begin position="516"/>
        <end position="531"/>
    </location>
</feature>
<dbReference type="PRINTS" id="PR00419">
    <property type="entry name" value="ADXRDTASE"/>
</dbReference>
<evidence type="ECO:0000256" key="6">
    <source>
        <dbReference type="ARBA" id="ARBA00004944"/>
    </source>
</evidence>
<dbReference type="SUPFAM" id="SSF56059">
    <property type="entry name" value="Glutathione synthetase ATP-binding domain-like"/>
    <property type="match status" value="1"/>
</dbReference>
<dbReference type="FunFam" id="3.20.20.70:FF:000314">
    <property type="entry name" value="Uncharacterized protein, isoform E"/>
    <property type="match status" value="1"/>
</dbReference>
<dbReference type="InterPro" id="IPR013785">
    <property type="entry name" value="Aldolase_TIM"/>
</dbReference>
<keyword evidence="14" id="KW-0560">Oxidoreductase</keyword>
<dbReference type="Gene3D" id="2.160.20.60">
    <property type="entry name" value="Glutamate synthase, alpha subunit, C-terminal domain"/>
    <property type="match status" value="1"/>
</dbReference>
<evidence type="ECO:0000256" key="1">
    <source>
        <dbReference type="ARBA" id="ARBA00001917"/>
    </source>
</evidence>
<dbReference type="GO" id="GO:0006537">
    <property type="term" value="P:glutamate biosynthetic process"/>
    <property type="evidence" value="ECO:0007669"/>
    <property type="project" value="UniProtKB-KW"/>
</dbReference>
<evidence type="ECO:0000313" key="23">
    <source>
        <dbReference type="EMBL" id="CAI3994442.1"/>
    </source>
</evidence>
<keyword evidence="13" id="KW-0315">Glutamine amidotransferase</keyword>
<dbReference type="InterPro" id="IPR036188">
    <property type="entry name" value="FAD/NAD-bd_sf"/>
</dbReference>
<keyword evidence="8" id="KW-0028">Amino-acid biosynthesis</keyword>
<feature type="domain" description="Glutamine amidotransferase type-2" evidence="22">
    <location>
        <begin position="845"/>
        <end position="1242"/>
    </location>
</feature>
<dbReference type="Pfam" id="PF00310">
    <property type="entry name" value="GATase_2"/>
    <property type="match status" value="1"/>
</dbReference>
<dbReference type="Pfam" id="PF01493">
    <property type="entry name" value="GXGXG"/>
    <property type="match status" value="1"/>
</dbReference>
<dbReference type="PANTHER" id="PTHR43100:SF1">
    <property type="entry name" value="GLUTAMATE SYNTHASE [NADPH] SMALL CHAIN"/>
    <property type="match status" value="1"/>
</dbReference>
<dbReference type="SUPFAM" id="SSF56235">
    <property type="entry name" value="N-terminal nucleophile aminohydrolases (Ntn hydrolases)"/>
    <property type="match status" value="1"/>
</dbReference>
<dbReference type="GO" id="GO:0046872">
    <property type="term" value="F:metal ion binding"/>
    <property type="evidence" value="ECO:0007669"/>
    <property type="project" value="UniProtKB-KW"/>
</dbReference>
<dbReference type="FunFam" id="3.60.20.10:FF:000001">
    <property type="entry name" value="Glutamate synthase, large subunit"/>
    <property type="match status" value="1"/>
</dbReference>
<keyword evidence="12" id="KW-0274">FAD</keyword>
<evidence type="ECO:0000256" key="4">
    <source>
        <dbReference type="ARBA" id="ARBA00004802"/>
    </source>
</evidence>
<dbReference type="Gene3D" id="3.30.470.20">
    <property type="entry name" value="ATP-grasp fold, B domain"/>
    <property type="match status" value="1"/>
</dbReference>
<comment type="cofactor">
    <cofactor evidence="2">
        <name>[3Fe-4S] cluster</name>
        <dbReference type="ChEBI" id="CHEBI:21137"/>
    </cofactor>
</comment>
<dbReference type="Proteomes" id="UP001152797">
    <property type="component" value="Unassembled WGS sequence"/>
</dbReference>
<evidence type="ECO:0000256" key="15">
    <source>
        <dbReference type="ARBA" id="ARBA00023004"/>
    </source>
</evidence>
<dbReference type="PANTHER" id="PTHR43100">
    <property type="entry name" value="GLUTAMATE SYNTHASE [NADPH] SMALL CHAIN"/>
    <property type="match status" value="1"/>
</dbReference>
<evidence type="ECO:0000256" key="18">
    <source>
        <dbReference type="ARBA" id="ARBA00023291"/>
    </source>
</evidence>
<feature type="region of interest" description="Disordered" evidence="21">
    <location>
        <begin position="491"/>
        <end position="554"/>
    </location>
</feature>
<dbReference type="InterPro" id="IPR006005">
    <property type="entry name" value="Glut_synth_ssu1"/>
</dbReference>
<gene>
    <name evidence="23" type="ORF">C1SCF055_LOCUS21089</name>
</gene>
<dbReference type="SUPFAM" id="SSF46548">
    <property type="entry name" value="alpha-helical ferredoxin"/>
    <property type="match status" value="1"/>
</dbReference>
<dbReference type="NCBIfam" id="NF008730">
    <property type="entry name" value="PRK11750.1"/>
    <property type="match status" value="1"/>
</dbReference>
<keyword evidence="9" id="KW-0285">Flavoprotein</keyword>
<dbReference type="InterPro" id="IPR002932">
    <property type="entry name" value="Glu_synthdom"/>
</dbReference>
<dbReference type="Gene3D" id="1.10.1060.10">
    <property type="entry name" value="Alpha-helical ferredoxin"/>
    <property type="match status" value="1"/>
</dbReference>
<evidence type="ECO:0000256" key="13">
    <source>
        <dbReference type="ARBA" id="ARBA00022962"/>
    </source>
</evidence>
<name>A0A9P1CLD2_9DINO</name>
<proteinExistence type="inferred from homology"/>
<evidence type="ECO:0000256" key="12">
    <source>
        <dbReference type="ARBA" id="ARBA00022827"/>
    </source>
</evidence>
<dbReference type="FunFam" id="3.20.20.70:FF:000031">
    <property type="entry name" value="Glutamate synthase 1 [NADH]"/>
    <property type="match status" value="1"/>
</dbReference>
<evidence type="ECO:0000256" key="2">
    <source>
        <dbReference type="ARBA" id="ARBA00001927"/>
    </source>
</evidence>
<protein>
    <recommendedName>
        <fullName evidence="19">glutamate synthase (NADH)</fullName>
        <ecNumber evidence="19">1.4.1.14</ecNumber>
    </recommendedName>
</protein>
<reference evidence="23" key="1">
    <citation type="submission" date="2022-10" db="EMBL/GenBank/DDBJ databases">
        <authorList>
            <person name="Chen Y."/>
            <person name="Dougan E. K."/>
            <person name="Chan C."/>
            <person name="Rhodes N."/>
            <person name="Thang M."/>
        </authorList>
    </citation>
    <scope>NUCLEOTIDE SEQUENCE</scope>
</reference>
<dbReference type="InterPro" id="IPR051394">
    <property type="entry name" value="Glutamate_Synthase"/>
</dbReference>
<comment type="cofactor">
    <cofactor evidence="1">
        <name>FMN</name>
        <dbReference type="ChEBI" id="CHEBI:58210"/>
    </cofactor>
</comment>
<evidence type="ECO:0000259" key="22">
    <source>
        <dbReference type="PROSITE" id="PS51278"/>
    </source>
</evidence>
<comment type="caution">
    <text evidence="23">The sequence shown here is derived from an EMBL/GenBank/DDBJ whole genome shotgun (WGS) entry which is preliminary data.</text>
</comment>
<evidence type="ECO:0000256" key="7">
    <source>
        <dbReference type="ARBA" id="ARBA00009716"/>
    </source>
</evidence>
<evidence type="ECO:0000256" key="3">
    <source>
        <dbReference type="ARBA" id="ARBA00001974"/>
    </source>
</evidence>
<evidence type="ECO:0000313" key="25">
    <source>
        <dbReference type="Proteomes" id="UP001152797"/>
    </source>
</evidence>
<dbReference type="InterPro" id="IPR006982">
    <property type="entry name" value="Glu_synth_centr_N"/>
</dbReference>
<comment type="pathway">
    <text evidence="5">Nitrogen metabolism.</text>
</comment>
<sequence length="2956" mass="324806">MELAISADPPGTPSPQWPQWPQGFLGGSSRYGRSGGSNALDARGAEMLQVVLENAEGFMGDLGCGPGHAPLHVSSSPSVVWIAELFAILVTVVLVLFATQLQISHYLAVRKKQTNKALRMAYPWKSLPSAGEIMELGPTFATNFQSGLKQSFLARGMSAATEKVALVSFLIPAEAAGKTQPRAMLERHGRVPAGSLGGKRALARHLKYIRLESLAPMTFLSPWALRKSLEPRVKFVGVVQGVVSEAKAEGLWFLKHSTMDRNEGVMCFKGVRNLLAHWDQLPKSQRGFYVAQAEVPRPMLMDGRKMMIRAYVITLPEGRCFMNRELLLKGHPRAYDPKDADPLRHVISCVKYDGVTSARGTQWEHYEKVWPKISKMMTSILGPSAVGTGRLPFTLRDDSMIDLACHRISDRYQDLVSWFQWGRKAGALLYNLLGVDIIVDQDLRPWLIELNPGPAMGIDQRDPLATQLRAEVMEDLCRLLLDPLLRSVQMTNKSEEQRSKPGTPETSRCQLRKHHSVDLLRFDRESRELKKSGPRGAAPTAACRGTGQKRRPASVVPPCAAEDQMHGLPIESIVRPNGISPLTQRVLKISEVPANDEYNTNERMMGRQTLTEEQYLAKFAPPPAEEVKAEDSPAEAEAEAEAVSVCVVFRHKEEKWSHLFKVPKGTTVMDLKKSMVKPTSPSNDALLFSLKRGMIRPSHFDTIDSVGLPRNIAMVVISRSQAFDIFRHLSTEDETFDFYFVGLEASRVSLDGSGRMNGANERNRPIANECFGWASIFRFFVLPVARDSENLRDVLSHGVRIRMSKHGAFLGLEVRRSWWLRSYKGFDAIPEAQGLYDPRNEKDSCGVGMVADLTGKPARDIVDGALQVLENLDHRGARGCEKDTGDGAGILCGIPDRFMRRVASELSVELPPPREYAVGNVFLDQGEEGTKEGKRIFEQVMASIPGLKLLCWRRVPVDSECLGKTAKDHEPTIEQVFIAAEGQLKDIKRFEAALFVLRKRAANLAAQQPGLPFYVCSLSPRVLNYKGMLTCPGLVRYFLDLQEDDFESHVALVHSRFSTNTFPAWRRAHPFRHICHNGEINTLKGNVNFARAREGLMSSELLGAELEQCFPLMEMDQTDSGIFDNFLEVLAISGRTLPEAVAMMMPPAWENSDQMDAKIRDYYKFQAALLEPWDGPALVCFTDGDGVGASLDRNGLRPCRYYVTNQKRIIISSECGVLKLPVESIVEKGRLSPGKMLWADFAKGTVSKDAELKHAFASPNPWGDWMKSESISMKTLLESKKVEPPTIPENLRAPLLRGFGYTQESLELLLMPMGKDGEEALGSMGNDTPLACLSEQNRPVFDFFYQLFAQVTNPPIDPIREAVVMSLGCWVGPETNILANPSPAHCQRLWLDHPCLLPVEMAALSLTQELKGWELRTVDATFPMSEGAAGLERHLTRVASEAVWAAKNGYQIIVLSDRSTSEDQVPLPSLLCSGAVHQALVKQKLRTKVALIMESGEPYEVAHHALLLTFGCDAVFPYMAYEALRVLASEGKFGADWSADQCFGKYQKAVGKGLLKIMAKMGISTLRSYKGAQIADAIGLGKEVAEMCFTGIASQLGGLGFEQIALRTLSVHDRGFSLDGGYTVKSLFASLPNEGKYHYRQGSDAEKHLNDPMVIAKLQEAARTNSRAAYASFAALHNNLVKASSIRGQLDFKPPRSYGRAALPLDAVEPASEIVKRFRTGAMSYGSISMEAHSTLAIALNRLGGFSNTGEGGEDPARYEPLPNGDSLKSAIKQVASGRFGVTMEYLSNGLELQIKMAQGAKPGEGGELPGKKVQGGIAKTRNSTPGVGLISPPPHHDIYSIEDLAQLIFDLKNANPDAGVSVKLVSEIGVGVVATGVAKCKADHILISGCDGGTGASKWTGIKHAGAPWEIGLAETHQTLVLNGLRGRVTLETDGQLRTGRDVIIAALLGAERFGFATAPLIAMGCIMMRKCHLNTCPVGIATQDPVLRKKFEGLPEHVVNYLMLVAEEVRVLMAKMGFRNMDELIGHAEVLRQDPALRAGPLQLEPILAPAHQLPDAGKMGKVENRKLYGQEHFMVLQRMIDRTLVEECKMTFRYGERSYVESPHIINADRTCGTLLSHEIFKRWGSSLPPGTCHLKLMGTSGQSFGAFAVKGVLLELEGDSQDYFGKGLSGGALVIYPPRKAVAGGFDPSKNIIIGNTALYGATAGVAFVNGIAAERFAVRNSGVWAVVEGAGDHCCEYMTGGRVLVLGSVGDNFGAGMSGGIAWIWDPSKTFEKRALPQDLEVARVQMDQPLEVYAEEEKDLISLLEAHKSWTHSKLAASILQKWPASASEFVRVFPKDFKGAVKAAIDRGEVSPIGSMREYLPSQEALLDHSNKQRIRKHPKVRKNSMEEIVGEPSAGLDIEDMAVFQKTTKGNRPTKIEDAKLVSTSNRGFLEVDRGDLPKRGVAERVADFQEILAKKDEVAVQTQASRCMDCGTPFCHQSVTDKSGCPLGNLIPEWNDLVRKGAWFDAFKRLMSTNNFPEFTGRVCPAPCEGACTLGIIDDPVSIKSVELTIIDKAYDMGWMKPCPPKTRTEKRVVIVGSGPCGLAAADQLNKMGHRVTVLERSDRIGGLMMYGVPNMKTDKVDVVQRRVNIMKQEGVNFICGPQGRVAESSQEAAIDQGTNMGPRAAQLLEEYDAVLLAVGSTVARDMQTVTGRDLNGIHLAMDYLTFNTKALLDGGDVSNKWRRWWGAKKNGTDPKVLDAKDKKVIVIGGGDTGNDCIGTAVRQGAKSVINLELMPQPPQTRSPNNPWPHWPLVFKVDYGHEEAAPLNKNKDIREYGALTKEVLDDGHGNVKGIKMVNVRWEKIDGQMRMLEQPGSEKILEADLILLALGFLGPEHPLANAFGVDMDERGNYKALYQKSEGDFQTSNPKVLLNQSARSLQRVIADVVSHWWSGLSRTSDQQDLTSYD</sequence>
<keyword evidence="11" id="KW-0479">Metal-binding</keyword>
<dbReference type="Gene3D" id="3.20.20.70">
    <property type="entry name" value="Aldolase class I"/>
    <property type="match status" value="2"/>
</dbReference>
<dbReference type="EMBL" id="CAMXCT010001953">
    <property type="protein sequence ID" value="CAI3994442.1"/>
    <property type="molecule type" value="Genomic_DNA"/>
</dbReference>
<dbReference type="InterPro" id="IPR009051">
    <property type="entry name" value="Helical_ferredxn"/>
</dbReference>
<dbReference type="EC" id="1.4.1.14" evidence="19"/>
<keyword evidence="25" id="KW-1185">Reference proteome</keyword>
<comment type="pathway">
    <text evidence="6">Amino-acid biosynthesis; L-glutamate biosynthesis via GLT pathway; L-glutamate from 2-oxoglutarate and L-glutamine (NAD(+) route): step 1/1.</text>
</comment>
<dbReference type="GO" id="GO:0016639">
    <property type="term" value="F:oxidoreductase activity, acting on the CH-NH2 group of donors, NAD or NADP as acceptor"/>
    <property type="evidence" value="ECO:0007669"/>
    <property type="project" value="InterPro"/>
</dbReference>
<dbReference type="InterPro" id="IPR023753">
    <property type="entry name" value="FAD/NAD-binding_dom"/>
</dbReference>
<dbReference type="OrthoDB" id="4327079at2759"/>
<dbReference type="Pfam" id="PF07992">
    <property type="entry name" value="Pyr_redox_2"/>
    <property type="match status" value="1"/>
</dbReference>
<evidence type="ECO:0000256" key="8">
    <source>
        <dbReference type="ARBA" id="ARBA00022605"/>
    </source>
</evidence>
<comment type="pathway">
    <text evidence="4">Energy metabolism; nitrogen metabolism.</text>
</comment>
<dbReference type="InterPro" id="IPR028261">
    <property type="entry name" value="DPD_II"/>
</dbReference>
<dbReference type="InterPro" id="IPR004344">
    <property type="entry name" value="TTL/TTLL_fam"/>
</dbReference>
<keyword evidence="17" id="KW-0314">Glutamate biosynthesis</keyword>
<evidence type="ECO:0000256" key="5">
    <source>
        <dbReference type="ARBA" id="ARBA00004909"/>
    </source>
</evidence>
<dbReference type="GO" id="GO:0016040">
    <property type="term" value="F:glutamate synthase (NADH) activity"/>
    <property type="evidence" value="ECO:0007669"/>
    <property type="project" value="UniProtKB-EC"/>
</dbReference>
<dbReference type="InterPro" id="IPR029055">
    <property type="entry name" value="Ntn_hydrolases_N"/>
</dbReference>
<comment type="cofactor">
    <cofactor evidence="3">
        <name>FAD</name>
        <dbReference type="ChEBI" id="CHEBI:57692"/>
    </cofactor>
</comment>
<keyword evidence="15" id="KW-0408">Iron</keyword>
<dbReference type="Pfam" id="PF04898">
    <property type="entry name" value="Glu_syn_central"/>
    <property type="match status" value="1"/>
</dbReference>
<dbReference type="SUPFAM" id="SSF51395">
    <property type="entry name" value="FMN-linked oxidoreductases"/>
    <property type="match status" value="1"/>
</dbReference>
<evidence type="ECO:0000256" key="21">
    <source>
        <dbReference type="SAM" id="MobiDB-lite"/>
    </source>
</evidence>
<evidence type="ECO:0000256" key="10">
    <source>
        <dbReference type="ARBA" id="ARBA00022643"/>
    </source>
</evidence>
<evidence type="ECO:0000256" key="11">
    <source>
        <dbReference type="ARBA" id="ARBA00022723"/>
    </source>
</evidence>
<evidence type="ECO:0000256" key="20">
    <source>
        <dbReference type="ARBA" id="ARBA00048867"/>
    </source>
</evidence>
<evidence type="ECO:0000256" key="9">
    <source>
        <dbReference type="ARBA" id="ARBA00022630"/>
    </source>
</evidence>
<dbReference type="SUPFAM" id="SSF69336">
    <property type="entry name" value="Alpha subunit of glutamate synthase, C-terminal domain"/>
    <property type="match status" value="1"/>
</dbReference>
<dbReference type="Pfam" id="PF01645">
    <property type="entry name" value="Glu_synthase"/>
    <property type="match status" value="1"/>
</dbReference>
<dbReference type="InterPro" id="IPR002489">
    <property type="entry name" value="Glu_synth_asu_C"/>
</dbReference>
<dbReference type="Gene3D" id="3.50.50.60">
    <property type="entry name" value="FAD/NAD(P)-binding domain"/>
    <property type="match status" value="2"/>
</dbReference>
<comment type="catalytic activity">
    <reaction evidence="20">
        <text>2 L-glutamate + NAD(+) = L-glutamine + 2-oxoglutarate + NADH + H(+)</text>
        <dbReference type="Rhea" id="RHEA:13753"/>
        <dbReference type="ChEBI" id="CHEBI:15378"/>
        <dbReference type="ChEBI" id="CHEBI:16810"/>
        <dbReference type="ChEBI" id="CHEBI:29985"/>
        <dbReference type="ChEBI" id="CHEBI:57540"/>
        <dbReference type="ChEBI" id="CHEBI:57945"/>
        <dbReference type="ChEBI" id="CHEBI:58359"/>
        <dbReference type="EC" id="1.4.1.14"/>
    </reaction>
</comment>
<evidence type="ECO:0000256" key="17">
    <source>
        <dbReference type="ARBA" id="ARBA00023164"/>
    </source>
</evidence>